<reference evidence="2" key="1">
    <citation type="journal article" date="2022" name="Plant J.">
        <title>Strategies of tolerance reflected in two North American maple genomes.</title>
        <authorList>
            <person name="McEvoy S.L."/>
            <person name="Sezen U.U."/>
            <person name="Trouern-Trend A."/>
            <person name="McMahon S.M."/>
            <person name="Schaberg P.G."/>
            <person name="Yang J."/>
            <person name="Wegrzyn J.L."/>
            <person name="Swenson N.G."/>
        </authorList>
    </citation>
    <scope>NUCLEOTIDE SEQUENCE</scope>
    <source>
        <strain evidence="2">NS2018</strain>
    </source>
</reference>
<gene>
    <name evidence="2" type="ORF">LWI29_011148</name>
</gene>
<keyword evidence="3" id="KW-1185">Reference proteome</keyword>
<evidence type="ECO:0000313" key="3">
    <source>
        <dbReference type="Proteomes" id="UP001168877"/>
    </source>
</evidence>
<organism evidence="2 3">
    <name type="scientific">Acer saccharum</name>
    <name type="common">Sugar maple</name>
    <dbReference type="NCBI Taxonomy" id="4024"/>
    <lineage>
        <taxon>Eukaryota</taxon>
        <taxon>Viridiplantae</taxon>
        <taxon>Streptophyta</taxon>
        <taxon>Embryophyta</taxon>
        <taxon>Tracheophyta</taxon>
        <taxon>Spermatophyta</taxon>
        <taxon>Magnoliopsida</taxon>
        <taxon>eudicotyledons</taxon>
        <taxon>Gunneridae</taxon>
        <taxon>Pentapetalae</taxon>
        <taxon>rosids</taxon>
        <taxon>malvids</taxon>
        <taxon>Sapindales</taxon>
        <taxon>Sapindaceae</taxon>
        <taxon>Hippocastanoideae</taxon>
        <taxon>Acereae</taxon>
        <taxon>Acer</taxon>
    </lineage>
</organism>
<comment type="caution">
    <text evidence="2">The sequence shown here is derived from an EMBL/GenBank/DDBJ whole genome shotgun (WGS) entry which is preliminary data.</text>
</comment>
<evidence type="ECO:0000256" key="1">
    <source>
        <dbReference type="SAM" id="MobiDB-lite"/>
    </source>
</evidence>
<dbReference type="PANTHER" id="PTHR33872">
    <property type="entry name" value="DNA POLYMERASE EPSILON CATALYTIC SUBUNIT A"/>
    <property type="match status" value="1"/>
</dbReference>
<name>A0AA39RMH2_ACESA</name>
<feature type="compositionally biased region" description="Basic and acidic residues" evidence="1">
    <location>
        <begin position="56"/>
        <end position="71"/>
    </location>
</feature>
<feature type="compositionally biased region" description="Basic and acidic residues" evidence="1">
    <location>
        <begin position="26"/>
        <end position="48"/>
    </location>
</feature>
<dbReference type="AlphaFoldDB" id="A0AA39RMH2"/>
<dbReference type="EMBL" id="JAUESC010000386">
    <property type="protein sequence ID" value="KAK0576051.1"/>
    <property type="molecule type" value="Genomic_DNA"/>
</dbReference>
<protein>
    <submittedName>
        <fullName evidence="2">Uncharacterized protein</fullName>
    </submittedName>
</protein>
<feature type="region of interest" description="Disordered" evidence="1">
    <location>
        <begin position="1"/>
        <end position="71"/>
    </location>
</feature>
<evidence type="ECO:0000313" key="2">
    <source>
        <dbReference type="EMBL" id="KAK0576051.1"/>
    </source>
</evidence>
<sequence>MGSLMAGWDSPTSDPNSVKYKRNKSLTKEEIDNYWREQKRKDHGEHVKPISSSGDISHEDDQESKFKEEEKELGVTEKVALLMKMDKETKNFEKFMKTNAWWTRSNMAFLNEPPVLEGNGKRYASQFHVANLSTSTSL</sequence>
<proteinExistence type="predicted"/>
<reference evidence="2" key="2">
    <citation type="submission" date="2023-06" db="EMBL/GenBank/DDBJ databases">
        <authorList>
            <person name="Swenson N.G."/>
            <person name="Wegrzyn J.L."/>
            <person name="Mcevoy S.L."/>
        </authorList>
    </citation>
    <scope>NUCLEOTIDE SEQUENCE</scope>
    <source>
        <strain evidence="2">NS2018</strain>
        <tissue evidence="2">Leaf</tissue>
    </source>
</reference>
<accession>A0AA39RMH2</accession>
<dbReference type="Proteomes" id="UP001168877">
    <property type="component" value="Unassembled WGS sequence"/>
</dbReference>
<dbReference type="PANTHER" id="PTHR33872:SF2">
    <property type="entry name" value="DNA POLYMERASE EPSILON CATALYTIC SUBUNIT A"/>
    <property type="match status" value="1"/>
</dbReference>